<protein>
    <submittedName>
        <fullName evidence="7">Prepilin-type N-terminal cleavage/methylation domain-containing protein</fullName>
    </submittedName>
</protein>
<dbReference type="SUPFAM" id="SSF54523">
    <property type="entry name" value="Pili subunits"/>
    <property type="match status" value="1"/>
</dbReference>
<gene>
    <name evidence="7" type="ORF">DW099_09675</name>
</gene>
<dbReference type="RefSeq" id="WP_118335339.1">
    <property type="nucleotide sequence ID" value="NZ_AP025567.1"/>
</dbReference>
<evidence type="ECO:0000256" key="3">
    <source>
        <dbReference type="ARBA" id="ARBA00022692"/>
    </source>
</evidence>
<dbReference type="NCBIfam" id="TIGR02532">
    <property type="entry name" value="IV_pilin_GFxxxE"/>
    <property type="match status" value="1"/>
</dbReference>
<dbReference type="EMBL" id="QRMS01000002">
    <property type="protein sequence ID" value="RHJ88636.1"/>
    <property type="molecule type" value="Genomic_DNA"/>
</dbReference>
<evidence type="ECO:0000313" key="7">
    <source>
        <dbReference type="EMBL" id="RHJ88636.1"/>
    </source>
</evidence>
<keyword evidence="3 6" id="KW-0812">Transmembrane</keyword>
<evidence type="ECO:0000256" key="5">
    <source>
        <dbReference type="ARBA" id="ARBA00023136"/>
    </source>
</evidence>
<dbReference type="AlphaFoldDB" id="A0A415E4Q3"/>
<dbReference type="PANTHER" id="PTHR30093:SF44">
    <property type="entry name" value="TYPE II SECRETION SYSTEM CORE PROTEIN G"/>
    <property type="match status" value="1"/>
</dbReference>
<reference evidence="7 8" key="1">
    <citation type="submission" date="2018-08" db="EMBL/GenBank/DDBJ databases">
        <title>A genome reference for cultivated species of the human gut microbiota.</title>
        <authorList>
            <person name="Zou Y."/>
            <person name="Xue W."/>
            <person name="Luo G."/>
        </authorList>
    </citation>
    <scope>NUCLEOTIDE SEQUENCE [LARGE SCALE GENOMIC DNA]</scope>
    <source>
        <strain evidence="7 8">AM07-24</strain>
    </source>
</reference>
<sequence>MIEMRNVLKTKLNKKGFTLAELLVVVAIIAILVAVSIPIFTGKLNEARKNTDIANVRAAKAAAVTEYLNDETQTNKYYNADQGTMVVDIASAKKDGKGYNQTDQTGGVNKGEGVVMIEITPGSDATKPTVTAKWVK</sequence>
<dbReference type="PANTHER" id="PTHR30093">
    <property type="entry name" value="GENERAL SECRETION PATHWAY PROTEIN G"/>
    <property type="match status" value="1"/>
</dbReference>
<dbReference type="InterPro" id="IPR012902">
    <property type="entry name" value="N_methyl_site"/>
</dbReference>
<proteinExistence type="predicted"/>
<keyword evidence="2" id="KW-0488">Methylation</keyword>
<comment type="subcellular location">
    <subcellularLocation>
        <location evidence="1">Membrane</location>
        <topology evidence="1">Single-pass membrane protein</topology>
    </subcellularLocation>
</comment>
<dbReference type="Pfam" id="PF07963">
    <property type="entry name" value="N_methyl"/>
    <property type="match status" value="1"/>
</dbReference>
<comment type="caution">
    <text evidence="7">The sequence shown here is derived from an EMBL/GenBank/DDBJ whole genome shotgun (WGS) entry which is preliminary data.</text>
</comment>
<keyword evidence="8" id="KW-1185">Reference proteome</keyword>
<organism evidence="7 8">
    <name type="scientific">Emergencia timonensis</name>
    <dbReference type="NCBI Taxonomy" id="1776384"/>
    <lineage>
        <taxon>Bacteria</taxon>
        <taxon>Bacillati</taxon>
        <taxon>Bacillota</taxon>
        <taxon>Clostridia</taxon>
        <taxon>Peptostreptococcales</taxon>
        <taxon>Anaerovoracaceae</taxon>
        <taxon>Emergencia</taxon>
    </lineage>
</organism>
<dbReference type="GO" id="GO:0016020">
    <property type="term" value="C:membrane"/>
    <property type="evidence" value="ECO:0007669"/>
    <property type="project" value="UniProtKB-SubCell"/>
</dbReference>
<dbReference type="InterPro" id="IPR045584">
    <property type="entry name" value="Pilin-like"/>
</dbReference>
<dbReference type="Gene3D" id="3.30.700.10">
    <property type="entry name" value="Glycoprotein, Type 4 Pilin"/>
    <property type="match status" value="1"/>
</dbReference>
<evidence type="ECO:0000313" key="8">
    <source>
        <dbReference type="Proteomes" id="UP000284841"/>
    </source>
</evidence>
<name>A0A415E4Q3_9FIRM</name>
<evidence type="ECO:0000256" key="2">
    <source>
        <dbReference type="ARBA" id="ARBA00022481"/>
    </source>
</evidence>
<accession>A0A415E4Q3</accession>
<evidence type="ECO:0000256" key="4">
    <source>
        <dbReference type="ARBA" id="ARBA00022989"/>
    </source>
</evidence>
<feature type="transmembrane region" description="Helical" evidence="6">
    <location>
        <begin position="20"/>
        <end position="40"/>
    </location>
</feature>
<evidence type="ECO:0000256" key="1">
    <source>
        <dbReference type="ARBA" id="ARBA00004167"/>
    </source>
</evidence>
<keyword evidence="5 6" id="KW-0472">Membrane</keyword>
<evidence type="ECO:0000256" key="6">
    <source>
        <dbReference type="SAM" id="Phobius"/>
    </source>
</evidence>
<dbReference type="OrthoDB" id="2108076at2"/>
<dbReference type="Proteomes" id="UP000284841">
    <property type="component" value="Unassembled WGS sequence"/>
</dbReference>
<keyword evidence="4 6" id="KW-1133">Transmembrane helix</keyword>